<protein>
    <submittedName>
        <fullName evidence="1">Uncharacterized protein</fullName>
    </submittedName>
</protein>
<evidence type="ECO:0000313" key="1">
    <source>
        <dbReference type="EMBL" id="RPA88732.1"/>
    </source>
</evidence>
<dbReference type="AlphaFoldDB" id="A0A3N4IRD8"/>
<name>A0A3N4IRD8_9PEZI</name>
<accession>A0A3N4IRD8</accession>
<dbReference type="EMBL" id="ML120692">
    <property type="protein sequence ID" value="RPA88732.1"/>
    <property type="molecule type" value="Genomic_DNA"/>
</dbReference>
<proteinExistence type="predicted"/>
<reference evidence="1 2" key="1">
    <citation type="journal article" date="2018" name="Nat. Ecol. Evol.">
        <title>Pezizomycetes genomes reveal the molecular basis of ectomycorrhizal truffle lifestyle.</title>
        <authorList>
            <person name="Murat C."/>
            <person name="Payen T."/>
            <person name="Noel B."/>
            <person name="Kuo A."/>
            <person name="Morin E."/>
            <person name="Chen J."/>
            <person name="Kohler A."/>
            <person name="Krizsan K."/>
            <person name="Balestrini R."/>
            <person name="Da Silva C."/>
            <person name="Montanini B."/>
            <person name="Hainaut M."/>
            <person name="Levati E."/>
            <person name="Barry K.W."/>
            <person name="Belfiori B."/>
            <person name="Cichocki N."/>
            <person name="Clum A."/>
            <person name="Dockter R.B."/>
            <person name="Fauchery L."/>
            <person name="Guy J."/>
            <person name="Iotti M."/>
            <person name="Le Tacon F."/>
            <person name="Lindquist E.A."/>
            <person name="Lipzen A."/>
            <person name="Malagnac F."/>
            <person name="Mello A."/>
            <person name="Molinier V."/>
            <person name="Miyauchi S."/>
            <person name="Poulain J."/>
            <person name="Riccioni C."/>
            <person name="Rubini A."/>
            <person name="Sitrit Y."/>
            <person name="Splivallo R."/>
            <person name="Traeger S."/>
            <person name="Wang M."/>
            <person name="Zifcakova L."/>
            <person name="Wipf D."/>
            <person name="Zambonelli A."/>
            <person name="Paolocci F."/>
            <person name="Nowrousian M."/>
            <person name="Ottonello S."/>
            <person name="Baldrian P."/>
            <person name="Spatafora J.W."/>
            <person name="Henrissat B."/>
            <person name="Nagy L.G."/>
            <person name="Aury J.M."/>
            <person name="Wincker P."/>
            <person name="Grigoriev I.V."/>
            <person name="Bonfante P."/>
            <person name="Martin F.M."/>
        </authorList>
    </citation>
    <scope>NUCLEOTIDE SEQUENCE [LARGE SCALE GENOMIC DNA]</scope>
    <source>
        <strain evidence="1 2">120613-1</strain>
    </source>
</reference>
<organism evidence="1 2">
    <name type="scientific">Choiromyces venosus 120613-1</name>
    <dbReference type="NCBI Taxonomy" id="1336337"/>
    <lineage>
        <taxon>Eukaryota</taxon>
        <taxon>Fungi</taxon>
        <taxon>Dikarya</taxon>
        <taxon>Ascomycota</taxon>
        <taxon>Pezizomycotina</taxon>
        <taxon>Pezizomycetes</taxon>
        <taxon>Pezizales</taxon>
        <taxon>Tuberaceae</taxon>
        <taxon>Choiromyces</taxon>
    </lineage>
</organism>
<dbReference type="Proteomes" id="UP000276215">
    <property type="component" value="Unassembled WGS sequence"/>
</dbReference>
<sequence length="181" mass="19588">MTIPPSDQGPLAGSLLLQQLLATAPSYCAPATTVATTVATSSTPDDLGGMPEIAGLIQAIQKHGPVQTVQVHLQHLALHEMVFCVVDILDLQQQKGEVLGLIVTHIWENYVVPEKLWEYYEGGESRFKDNVAYAEFIVPTLESAKLSVRQLEKSVAEGSPAPSSNASFMPLRRQRDIPVAG</sequence>
<gene>
    <name evidence="1" type="ORF">L873DRAFT_1849616</name>
</gene>
<keyword evidence="2" id="KW-1185">Reference proteome</keyword>
<evidence type="ECO:0000313" key="2">
    <source>
        <dbReference type="Proteomes" id="UP000276215"/>
    </source>
</evidence>